<comment type="caution">
    <text evidence="1">The sequence shown here is derived from an EMBL/GenBank/DDBJ whole genome shotgun (WGS) entry which is preliminary data.</text>
</comment>
<keyword evidence="2" id="KW-1185">Reference proteome</keyword>
<reference evidence="1" key="2">
    <citation type="submission" date="2020-09" db="EMBL/GenBank/DDBJ databases">
        <authorList>
            <person name="Sun Q."/>
            <person name="Zhou Y."/>
        </authorList>
    </citation>
    <scope>NUCLEOTIDE SEQUENCE</scope>
    <source>
        <strain evidence="1">CGMCC 4.7278</strain>
    </source>
</reference>
<protein>
    <submittedName>
        <fullName evidence="1">Uncharacterized protein</fullName>
    </submittedName>
</protein>
<accession>A0A917VAN4</accession>
<name>A0A917VAN4_9NOCA</name>
<sequence length="257" mass="28353">MRYREPGVEIHALEAVPDDIEGQNQAWWGLATLHVKAQDGDCPLLLANELICCRLAAALGLPVLPGEIANLGDGRKGWATPQIRANGVSAPPPSDVNAILDKYDHIAAGALVFDTWIQNDDRHLENFLFHPNLGIWLIDHEESLLGRKGEHFGGRTDTPLRYHQFSDATLPEDALNYWINRVRMTSDSIINLAVDEAYDRGLLIPKPRAGAVKVLLKQRGGTIESLVKALRKTRPRYESAKVISFPSATVASQLTLS</sequence>
<evidence type="ECO:0000313" key="1">
    <source>
        <dbReference type="EMBL" id="GGK54861.1"/>
    </source>
</evidence>
<gene>
    <name evidence="1" type="ORF">GCM10011591_28420</name>
</gene>
<evidence type="ECO:0000313" key="2">
    <source>
        <dbReference type="Proteomes" id="UP000612956"/>
    </source>
</evidence>
<dbReference type="EMBL" id="BMMW01000002">
    <property type="protein sequence ID" value="GGK54861.1"/>
    <property type="molecule type" value="Genomic_DNA"/>
</dbReference>
<reference evidence="1" key="1">
    <citation type="journal article" date="2014" name="Int. J. Syst. Evol. Microbiol.">
        <title>Complete genome sequence of Corynebacterium casei LMG S-19264T (=DSM 44701T), isolated from a smear-ripened cheese.</title>
        <authorList>
            <consortium name="US DOE Joint Genome Institute (JGI-PGF)"/>
            <person name="Walter F."/>
            <person name="Albersmeier A."/>
            <person name="Kalinowski J."/>
            <person name="Ruckert C."/>
        </authorList>
    </citation>
    <scope>NUCLEOTIDE SEQUENCE</scope>
    <source>
        <strain evidence="1">CGMCC 4.7278</strain>
    </source>
</reference>
<dbReference type="RefSeq" id="WP_188829343.1">
    <property type="nucleotide sequence ID" value="NZ_BMMW01000002.1"/>
</dbReference>
<organism evidence="1 2">
    <name type="scientific">Nocardia camponoti</name>
    <dbReference type="NCBI Taxonomy" id="1616106"/>
    <lineage>
        <taxon>Bacteria</taxon>
        <taxon>Bacillati</taxon>
        <taxon>Actinomycetota</taxon>
        <taxon>Actinomycetes</taxon>
        <taxon>Mycobacteriales</taxon>
        <taxon>Nocardiaceae</taxon>
        <taxon>Nocardia</taxon>
    </lineage>
</organism>
<proteinExistence type="predicted"/>
<dbReference type="AlphaFoldDB" id="A0A917VAN4"/>
<dbReference type="Proteomes" id="UP000612956">
    <property type="component" value="Unassembled WGS sequence"/>
</dbReference>